<evidence type="ECO:0000256" key="2">
    <source>
        <dbReference type="ARBA" id="ARBA00023125"/>
    </source>
</evidence>
<dbReference type="InterPro" id="IPR050109">
    <property type="entry name" value="HTH-type_TetR-like_transc_reg"/>
</dbReference>
<dbReference type="PROSITE" id="PS01081">
    <property type="entry name" value="HTH_TETR_1"/>
    <property type="match status" value="1"/>
</dbReference>
<evidence type="ECO:0000313" key="6">
    <source>
        <dbReference type="EMBL" id="AZN31160.1"/>
    </source>
</evidence>
<dbReference type="SUPFAM" id="SSF46689">
    <property type="entry name" value="Homeodomain-like"/>
    <property type="match status" value="1"/>
</dbReference>
<sequence>MSRSERRLQLIGIARASFAQRGYDATSIEEITQAAGVSKPVLYEHFGGKEGLYQVIVDREINLLVSMLTESLPQASSPRKALELTIVGLLDYLETNPDGYRLLAHQSPAGVSTGVFSPVIGEVTEHLTVLMAALFERQGFDPLSLPVYGQLLGGAVAQVGIWWIAEREAADAGEPVQPRSKEEIAAHTVNLLWNGLHRLELDPKPIGTPDTDERLNPRSS</sequence>
<evidence type="ECO:0000256" key="3">
    <source>
        <dbReference type="ARBA" id="ARBA00023163"/>
    </source>
</evidence>
<dbReference type="Gene3D" id="1.10.357.10">
    <property type="entry name" value="Tetracycline Repressor, domain 2"/>
    <property type="match status" value="1"/>
</dbReference>
<keyword evidence="1" id="KW-0805">Transcription regulation</keyword>
<evidence type="ECO:0000313" key="7">
    <source>
        <dbReference type="Proteomes" id="UP000270021"/>
    </source>
</evidence>
<dbReference type="PANTHER" id="PTHR30055:SF227">
    <property type="entry name" value="TRANSCRIPTIONAL REGULATORY PROTEIN (PROBABLY TETR-FAMILY)-RELATED"/>
    <property type="match status" value="1"/>
</dbReference>
<dbReference type="SUPFAM" id="SSF48498">
    <property type="entry name" value="Tetracyclin repressor-like, C-terminal domain"/>
    <property type="match status" value="1"/>
</dbReference>
<dbReference type="Proteomes" id="UP000270021">
    <property type="component" value="Chromosome"/>
</dbReference>
<dbReference type="PROSITE" id="PS50977">
    <property type="entry name" value="HTH_TETR_2"/>
    <property type="match status" value="1"/>
</dbReference>
<dbReference type="InterPro" id="IPR036271">
    <property type="entry name" value="Tet_transcr_reg_TetR-rel_C_sf"/>
</dbReference>
<dbReference type="GO" id="GO:0045892">
    <property type="term" value="P:negative regulation of DNA-templated transcription"/>
    <property type="evidence" value="ECO:0007669"/>
    <property type="project" value="UniProtKB-ARBA"/>
</dbReference>
<feature type="domain" description="HTH tetR-type" evidence="5">
    <location>
        <begin position="4"/>
        <end position="64"/>
    </location>
</feature>
<keyword evidence="3" id="KW-0804">Transcription</keyword>
<dbReference type="PANTHER" id="PTHR30055">
    <property type="entry name" value="HTH-TYPE TRANSCRIPTIONAL REGULATOR RUTR"/>
    <property type="match status" value="1"/>
</dbReference>
<accession>A0A3Q8WVN4</accession>
<gene>
    <name evidence="6" type="ORF">EJO69_10460</name>
</gene>
<dbReference type="Pfam" id="PF00440">
    <property type="entry name" value="TetR_N"/>
    <property type="match status" value="1"/>
</dbReference>
<dbReference type="InterPro" id="IPR023772">
    <property type="entry name" value="DNA-bd_HTH_TetR-type_CS"/>
</dbReference>
<dbReference type="OrthoDB" id="70491at2"/>
<reference evidence="6 7" key="1">
    <citation type="submission" date="2018-12" db="EMBL/GenBank/DDBJ databases">
        <title>Complete genome sequence of Flaviflexus salsibiostraticola KCTC 33148.</title>
        <authorList>
            <person name="Bae J.-W."/>
        </authorList>
    </citation>
    <scope>NUCLEOTIDE SEQUENCE [LARGE SCALE GENOMIC DNA]</scope>
    <source>
        <strain evidence="6 7">KCTC 33148</strain>
    </source>
</reference>
<keyword evidence="2 4" id="KW-0238">DNA-binding</keyword>
<dbReference type="InterPro" id="IPR001647">
    <property type="entry name" value="HTH_TetR"/>
</dbReference>
<dbReference type="FunFam" id="1.10.10.60:FF:000141">
    <property type="entry name" value="TetR family transcriptional regulator"/>
    <property type="match status" value="1"/>
</dbReference>
<evidence type="ECO:0000256" key="4">
    <source>
        <dbReference type="PROSITE-ProRule" id="PRU00335"/>
    </source>
</evidence>
<feature type="DNA-binding region" description="H-T-H motif" evidence="4">
    <location>
        <begin position="27"/>
        <end position="46"/>
    </location>
</feature>
<evidence type="ECO:0000259" key="5">
    <source>
        <dbReference type="PROSITE" id="PS50977"/>
    </source>
</evidence>
<organism evidence="6 7">
    <name type="scientific">Flaviflexus salsibiostraticola</name>
    <dbReference type="NCBI Taxonomy" id="1282737"/>
    <lineage>
        <taxon>Bacteria</taxon>
        <taxon>Bacillati</taxon>
        <taxon>Actinomycetota</taxon>
        <taxon>Actinomycetes</taxon>
        <taxon>Actinomycetales</taxon>
        <taxon>Actinomycetaceae</taxon>
        <taxon>Flaviflexus</taxon>
    </lineage>
</organism>
<dbReference type="AlphaFoldDB" id="A0A3Q8WVN4"/>
<protein>
    <submittedName>
        <fullName evidence="6">TetR/AcrR family transcriptional regulator</fullName>
    </submittedName>
</protein>
<dbReference type="InterPro" id="IPR009057">
    <property type="entry name" value="Homeodomain-like_sf"/>
</dbReference>
<proteinExistence type="predicted"/>
<evidence type="ECO:0000256" key="1">
    <source>
        <dbReference type="ARBA" id="ARBA00023015"/>
    </source>
</evidence>
<dbReference type="EMBL" id="CP034438">
    <property type="protein sequence ID" value="AZN31160.1"/>
    <property type="molecule type" value="Genomic_DNA"/>
</dbReference>
<dbReference type="GO" id="GO:0000976">
    <property type="term" value="F:transcription cis-regulatory region binding"/>
    <property type="evidence" value="ECO:0007669"/>
    <property type="project" value="TreeGrafter"/>
</dbReference>
<dbReference type="KEGG" id="fsl:EJO69_10460"/>
<keyword evidence="7" id="KW-1185">Reference proteome</keyword>
<dbReference type="PRINTS" id="PR00455">
    <property type="entry name" value="HTHTETR"/>
</dbReference>
<name>A0A3Q8WVN4_9ACTO</name>
<dbReference type="GO" id="GO:0003700">
    <property type="term" value="F:DNA-binding transcription factor activity"/>
    <property type="evidence" value="ECO:0007669"/>
    <property type="project" value="TreeGrafter"/>
</dbReference>